<dbReference type="GO" id="GO:0016020">
    <property type="term" value="C:membrane"/>
    <property type="evidence" value="ECO:0007669"/>
    <property type="project" value="UniProtKB-SubCell"/>
</dbReference>
<keyword evidence="5" id="KW-0677">Repeat</keyword>
<dbReference type="Gene3D" id="3.30.200.20">
    <property type="entry name" value="Phosphorylase Kinase, domain 1"/>
    <property type="match status" value="1"/>
</dbReference>
<dbReference type="FunFam" id="1.10.510.10:FF:000431">
    <property type="entry name" value="Putative inactive leucine-rich repeat receptor-like protein kinase"/>
    <property type="match status" value="1"/>
</dbReference>
<dbReference type="Proteomes" id="UP000243459">
    <property type="component" value="Chromosome 6"/>
</dbReference>
<keyword evidence="2" id="KW-0433">Leucine-rich repeat</keyword>
<dbReference type="Pfam" id="PF07714">
    <property type="entry name" value="PK_Tyr_Ser-Thr"/>
    <property type="match status" value="1"/>
</dbReference>
<sequence length="678" mass="73948">MTSLHFLIAFVLVLIPQTPAQNLSPSQTKTLIRLRHMLNSPPALSPLSNATNFCYLPPSQSLSVSCLGNRITELRITGTSSVPLPPPFSVDSFFTTLTRLPSLTSLSLVNLGICGPLPAKVNRLSAMKNLVLSGNFFNGTVPDLKKLTSLTELDLSNNSFSGSVPTALASLGKLEKLDLSKNQLKGNIPPFLFSLRSVQYLDLSKNRFSGALPPKLSCGDKLEYVDISRNLLVGGLPSCLVSNSSSRVVLDSWNCMKSMGSKSQHPSSYCSRDPLAAILPPSREKVEGSKSNLGLILGIIGGVIGSAAILALLVFLVFKKVRSEDEENVKLVKLPKPVAKTSVHVSPRTPADTRHMSQAVRIGTLGLTPYRVFTMEEIEEATNGFETLNLISDGAQGQMYKGWLREGSRVVVRCLKLKQRLSPQSLTQYTDIISKLRHVNLVSILGHCIHSGQDGANETIFLVFEYVSNGTLRSHLTEWRKREMLKWPQRVSAVIGVARGIQFLHTVTVPGIVGNDLGIENILLDETLTAKICNYNLPMISKNNKIGSASPFSALGENDCGSIHGLEHGEKEDVYQLGLILLEIITGKPPGSQRELEALKVELQDCLSHVPAKLREITDPTIRGTFAFDSLQTLVGVALNCVAKDHKERPSIDDVLWNLQYSVQVQDGWTSSDGLTIN</sequence>
<dbReference type="Pfam" id="PF00560">
    <property type="entry name" value="LRR_1"/>
    <property type="match status" value="1"/>
</dbReference>
<feature type="chain" id="PRO_5024427241" description="Protein kinase domain-containing protein" evidence="11">
    <location>
        <begin position="21"/>
        <end position="678"/>
    </location>
</feature>
<keyword evidence="7 10" id="KW-0472">Membrane</keyword>
<dbReference type="PRINTS" id="PR00019">
    <property type="entry name" value="LEURICHRPT"/>
</dbReference>
<name>A0A5P1EKL9_ASPOF</name>
<feature type="signal peptide" evidence="11">
    <location>
        <begin position="1"/>
        <end position="20"/>
    </location>
</feature>
<keyword evidence="3 10" id="KW-0812">Transmembrane</keyword>
<dbReference type="OrthoDB" id="676979at2759"/>
<evidence type="ECO:0000256" key="1">
    <source>
        <dbReference type="ARBA" id="ARBA00004479"/>
    </source>
</evidence>
<dbReference type="AlphaFoldDB" id="A0A5P1EKL9"/>
<dbReference type="InterPro" id="IPR001611">
    <property type="entry name" value="Leu-rich_rpt"/>
</dbReference>
<proteinExistence type="predicted"/>
<evidence type="ECO:0000256" key="10">
    <source>
        <dbReference type="SAM" id="Phobius"/>
    </source>
</evidence>
<dbReference type="InterPro" id="IPR001245">
    <property type="entry name" value="Ser-Thr/Tyr_kinase_cat_dom"/>
</dbReference>
<dbReference type="SMART" id="SM00369">
    <property type="entry name" value="LRR_TYP"/>
    <property type="match status" value="2"/>
</dbReference>
<evidence type="ECO:0000256" key="6">
    <source>
        <dbReference type="ARBA" id="ARBA00022989"/>
    </source>
</evidence>
<keyword evidence="4 11" id="KW-0732">Signal</keyword>
<protein>
    <recommendedName>
        <fullName evidence="12">Protein kinase domain-containing protein</fullName>
    </recommendedName>
</protein>
<evidence type="ECO:0000256" key="11">
    <source>
        <dbReference type="SAM" id="SignalP"/>
    </source>
</evidence>
<accession>A0A5P1EKL9</accession>
<comment type="subcellular location">
    <subcellularLocation>
        <location evidence="1">Membrane</location>
        <topology evidence="1">Single-pass type I membrane protein</topology>
    </subcellularLocation>
</comment>
<dbReference type="GO" id="GO:0004672">
    <property type="term" value="F:protein kinase activity"/>
    <property type="evidence" value="ECO:0007669"/>
    <property type="project" value="InterPro"/>
</dbReference>
<evidence type="ECO:0000256" key="5">
    <source>
        <dbReference type="ARBA" id="ARBA00022737"/>
    </source>
</evidence>
<evidence type="ECO:0000256" key="2">
    <source>
        <dbReference type="ARBA" id="ARBA00022614"/>
    </source>
</evidence>
<dbReference type="InterPro" id="IPR032675">
    <property type="entry name" value="LRR_dom_sf"/>
</dbReference>
<dbReference type="PROSITE" id="PS50011">
    <property type="entry name" value="PROTEIN_KINASE_DOM"/>
    <property type="match status" value="1"/>
</dbReference>
<reference evidence="14" key="1">
    <citation type="journal article" date="2017" name="Nat. Commun.">
        <title>The asparagus genome sheds light on the origin and evolution of a young Y chromosome.</title>
        <authorList>
            <person name="Harkess A."/>
            <person name="Zhou J."/>
            <person name="Xu C."/>
            <person name="Bowers J.E."/>
            <person name="Van der Hulst R."/>
            <person name="Ayyampalayam S."/>
            <person name="Mercati F."/>
            <person name="Riccardi P."/>
            <person name="McKain M.R."/>
            <person name="Kakrana A."/>
            <person name="Tang H."/>
            <person name="Ray J."/>
            <person name="Groenendijk J."/>
            <person name="Arikit S."/>
            <person name="Mathioni S.M."/>
            <person name="Nakano M."/>
            <person name="Shan H."/>
            <person name="Telgmann-Rauber A."/>
            <person name="Kanno A."/>
            <person name="Yue Z."/>
            <person name="Chen H."/>
            <person name="Li W."/>
            <person name="Chen Y."/>
            <person name="Xu X."/>
            <person name="Zhang Y."/>
            <person name="Luo S."/>
            <person name="Chen H."/>
            <person name="Gao J."/>
            <person name="Mao Z."/>
            <person name="Pires J.C."/>
            <person name="Luo M."/>
            <person name="Kudrna D."/>
            <person name="Wing R.A."/>
            <person name="Meyers B.C."/>
            <person name="Yi K."/>
            <person name="Kong H."/>
            <person name="Lavrijsen P."/>
            <person name="Sunseri F."/>
            <person name="Falavigna A."/>
            <person name="Ye Y."/>
            <person name="Leebens-Mack J.H."/>
            <person name="Chen G."/>
        </authorList>
    </citation>
    <scope>NUCLEOTIDE SEQUENCE [LARGE SCALE GENOMIC DNA]</scope>
    <source>
        <strain evidence="14">cv. DH0086</strain>
    </source>
</reference>
<dbReference type="PANTHER" id="PTHR48006">
    <property type="entry name" value="LEUCINE-RICH REPEAT-CONTAINING PROTEIN DDB_G0281931-RELATED"/>
    <property type="match status" value="1"/>
</dbReference>
<dbReference type="PROSITE" id="PS51450">
    <property type="entry name" value="LRR"/>
    <property type="match status" value="1"/>
</dbReference>
<dbReference type="Pfam" id="PF13855">
    <property type="entry name" value="LRR_8"/>
    <property type="match status" value="1"/>
</dbReference>
<dbReference type="InterPro" id="IPR051824">
    <property type="entry name" value="LRR_Rcpt-Like_S/T_Kinase"/>
</dbReference>
<evidence type="ECO:0000256" key="4">
    <source>
        <dbReference type="ARBA" id="ARBA00022729"/>
    </source>
</evidence>
<keyword evidence="14" id="KW-1185">Reference proteome</keyword>
<organism evidence="13 14">
    <name type="scientific">Asparagus officinalis</name>
    <name type="common">Garden asparagus</name>
    <dbReference type="NCBI Taxonomy" id="4686"/>
    <lineage>
        <taxon>Eukaryota</taxon>
        <taxon>Viridiplantae</taxon>
        <taxon>Streptophyta</taxon>
        <taxon>Embryophyta</taxon>
        <taxon>Tracheophyta</taxon>
        <taxon>Spermatophyta</taxon>
        <taxon>Magnoliopsida</taxon>
        <taxon>Liliopsida</taxon>
        <taxon>Asparagales</taxon>
        <taxon>Asparagaceae</taxon>
        <taxon>Asparagoideae</taxon>
        <taxon>Asparagus</taxon>
    </lineage>
</organism>
<evidence type="ECO:0000256" key="8">
    <source>
        <dbReference type="ARBA" id="ARBA00023170"/>
    </source>
</evidence>
<dbReference type="FunFam" id="3.80.10.10:FF:000380">
    <property type="entry name" value="Putative inactive leucine-rich repeat receptor-like protein kinase"/>
    <property type="match status" value="1"/>
</dbReference>
<evidence type="ECO:0000313" key="13">
    <source>
        <dbReference type="EMBL" id="ONK66446.1"/>
    </source>
</evidence>
<keyword evidence="8" id="KW-0675">Receptor</keyword>
<dbReference type="Gene3D" id="3.80.10.10">
    <property type="entry name" value="Ribonuclease Inhibitor"/>
    <property type="match status" value="1"/>
</dbReference>
<dbReference type="SUPFAM" id="SSF56112">
    <property type="entry name" value="Protein kinase-like (PK-like)"/>
    <property type="match status" value="1"/>
</dbReference>
<evidence type="ECO:0000256" key="3">
    <source>
        <dbReference type="ARBA" id="ARBA00022692"/>
    </source>
</evidence>
<dbReference type="InterPro" id="IPR000719">
    <property type="entry name" value="Prot_kinase_dom"/>
</dbReference>
<evidence type="ECO:0000259" key="12">
    <source>
        <dbReference type="PROSITE" id="PS50011"/>
    </source>
</evidence>
<dbReference type="Gene3D" id="1.10.510.10">
    <property type="entry name" value="Transferase(Phosphotransferase) domain 1"/>
    <property type="match status" value="1"/>
</dbReference>
<dbReference type="GO" id="GO:0005524">
    <property type="term" value="F:ATP binding"/>
    <property type="evidence" value="ECO:0007669"/>
    <property type="project" value="InterPro"/>
</dbReference>
<dbReference type="SUPFAM" id="SSF52058">
    <property type="entry name" value="L domain-like"/>
    <property type="match status" value="1"/>
</dbReference>
<dbReference type="Gramene" id="ONK66446">
    <property type="protein sequence ID" value="ONK66446"/>
    <property type="gene ID" value="A4U43_C06F8120"/>
</dbReference>
<feature type="domain" description="Protein kinase" evidence="12">
    <location>
        <begin position="385"/>
        <end position="661"/>
    </location>
</feature>
<evidence type="ECO:0000256" key="7">
    <source>
        <dbReference type="ARBA" id="ARBA00023136"/>
    </source>
</evidence>
<evidence type="ECO:0000313" key="14">
    <source>
        <dbReference type="Proteomes" id="UP000243459"/>
    </source>
</evidence>
<keyword evidence="6 10" id="KW-1133">Transmembrane helix</keyword>
<evidence type="ECO:0000256" key="9">
    <source>
        <dbReference type="ARBA" id="ARBA00023180"/>
    </source>
</evidence>
<dbReference type="OMA" id="YGAVPEH"/>
<dbReference type="PANTHER" id="PTHR48006:SF73">
    <property type="entry name" value="PROTEIN KINASE DOMAIN-CONTAINING PROTEIN"/>
    <property type="match status" value="1"/>
</dbReference>
<dbReference type="EMBL" id="CM007386">
    <property type="protein sequence ID" value="ONK66446.1"/>
    <property type="molecule type" value="Genomic_DNA"/>
</dbReference>
<dbReference type="InterPro" id="IPR011009">
    <property type="entry name" value="Kinase-like_dom_sf"/>
</dbReference>
<dbReference type="InterPro" id="IPR003591">
    <property type="entry name" value="Leu-rich_rpt_typical-subtyp"/>
</dbReference>
<feature type="transmembrane region" description="Helical" evidence="10">
    <location>
        <begin position="293"/>
        <end position="318"/>
    </location>
</feature>
<gene>
    <name evidence="13" type="ORF">A4U43_C06F8120</name>
</gene>
<keyword evidence="9" id="KW-0325">Glycoprotein</keyword>